<feature type="compositionally biased region" description="Low complexity" evidence="1">
    <location>
        <begin position="78"/>
        <end position="87"/>
    </location>
</feature>
<reference evidence="2 3" key="1">
    <citation type="submission" date="2018-09" db="EMBL/GenBank/DDBJ databases">
        <title>YIM 75507 draft genome.</title>
        <authorList>
            <person name="Tang S."/>
            <person name="Feng Y."/>
        </authorList>
    </citation>
    <scope>NUCLEOTIDE SEQUENCE [LARGE SCALE GENOMIC DNA]</scope>
    <source>
        <strain evidence="2 3">YIM 75507</strain>
    </source>
</reference>
<accession>A0A3A4AXH7</accession>
<evidence type="ECO:0000256" key="1">
    <source>
        <dbReference type="SAM" id="MobiDB-lite"/>
    </source>
</evidence>
<feature type="compositionally biased region" description="Basic and acidic residues" evidence="1">
    <location>
        <begin position="109"/>
        <end position="124"/>
    </location>
</feature>
<feature type="region of interest" description="Disordered" evidence="1">
    <location>
        <begin position="75"/>
        <end position="135"/>
    </location>
</feature>
<comment type="caution">
    <text evidence="2">The sequence shown here is derived from an EMBL/GenBank/DDBJ whole genome shotgun (WGS) entry which is preliminary data.</text>
</comment>
<dbReference type="Proteomes" id="UP000265768">
    <property type="component" value="Unassembled WGS sequence"/>
</dbReference>
<evidence type="ECO:0000313" key="2">
    <source>
        <dbReference type="EMBL" id="RJL35362.1"/>
    </source>
</evidence>
<evidence type="ECO:0000313" key="3">
    <source>
        <dbReference type="Proteomes" id="UP000265768"/>
    </source>
</evidence>
<protein>
    <recommendedName>
        <fullName evidence="4">HTH cro/C1-type domain-containing protein</fullName>
    </recommendedName>
</protein>
<name>A0A3A4AXH7_9ACTN</name>
<dbReference type="EMBL" id="QZEY01000001">
    <property type="protein sequence ID" value="RJL35362.1"/>
    <property type="molecule type" value="Genomic_DNA"/>
</dbReference>
<evidence type="ECO:0008006" key="4">
    <source>
        <dbReference type="Google" id="ProtNLM"/>
    </source>
</evidence>
<organism evidence="2 3">
    <name type="scientific">Bailinhaonella thermotolerans</name>
    <dbReference type="NCBI Taxonomy" id="1070861"/>
    <lineage>
        <taxon>Bacteria</taxon>
        <taxon>Bacillati</taxon>
        <taxon>Actinomycetota</taxon>
        <taxon>Actinomycetes</taxon>
        <taxon>Streptosporangiales</taxon>
        <taxon>Streptosporangiaceae</taxon>
        <taxon>Bailinhaonella</taxon>
    </lineage>
</organism>
<sequence length="370" mass="39290">MLRARLARLHLERGQPSTRELARRTGSISHATVHAVLRCAKLPRWGPLELVVEALGADPAEFLRLWITAREHEMNASAPARRTAAPGPRRPEEPPPAGPAPPYRILGAGRRDAGHARRDGEGVRRARAAGRAPANGVPPGLRLRVQAHFMLRALGRDLARARELAAALAGHGVHAGALAAIESLTTLYAAAEDLIGGLIIDRTHATTLHRSPTDLPGQAAARAGELVATLRQAAASVQSAQRELSHALGLAYSLADYPDHYVAAGLGESRPLVQSIDRARAEVREITRAMDRAHVLAAELARDLAAAPLDVSGADLSRLEPPDPAILAEIVWDEKTTWPPALAPRIRAASAEIAPGTYRVTVTPPPAAAP</sequence>
<dbReference type="AlphaFoldDB" id="A0A3A4AXH7"/>
<gene>
    <name evidence="2" type="ORF">D5H75_00605</name>
</gene>
<keyword evidence="3" id="KW-1185">Reference proteome</keyword>
<proteinExistence type="predicted"/>